<dbReference type="InterPro" id="IPR005892">
    <property type="entry name" value="Gly-betaine_transp_ATP-bd"/>
</dbReference>
<keyword evidence="10" id="KW-1003">Cell membrane</keyword>
<evidence type="ECO:0000256" key="7">
    <source>
        <dbReference type="ARBA" id="ARBA00052482"/>
    </source>
</evidence>
<dbReference type="Proteomes" id="UP000215596">
    <property type="component" value="Unassembled WGS sequence"/>
</dbReference>
<evidence type="ECO:0000256" key="9">
    <source>
        <dbReference type="PROSITE-ProRule" id="PRU00703"/>
    </source>
</evidence>
<evidence type="ECO:0000256" key="8">
    <source>
        <dbReference type="ARBA" id="ARBA00063934"/>
    </source>
</evidence>
<dbReference type="InterPro" id="IPR027417">
    <property type="entry name" value="P-loop_NTPase"/>
</dbReference>
<dbReference type="InterPro" id="IPR017871">
    <property type="entry name" value="ABC_transporter-like_CS"/>
</dbReference>
<keyword evidence="10" id="KW-0472">Membrane</keyword>
<evidence type="ECO:0000313" key="13">
    <source>
        <dbReference type="EMBL" id="MUG66252.1"/>
    </source>
</evidence>
<evidence type="ECO:0000313" key="16">
    <source>
        <dbReference type="Proteomes" id="UP000435177"/>
    </source>
</evidence>
<keyword evidence="3" id="KW-0677">Repeat</keyword>
<dbReference type="AlphaFoldDB" id="A0A268ERM1"/>
<dbReference type="EMBL" id="NPBY01000044">
    <property type="protein sequence ID" value="PAD75757.1"/>
    <property type="molecule type" value="Genomic_DNA"/>
</dbReference>
<name>A0A268ERM1_9BACL</name>
<keyword evidence="10" id="KW-0997">Cell inner membrane</keyword>
<dbReference type="Proteomes" id="UP000435177">
    <property type="component" value="Unassembled WGS sequence"/>
</dbReference>
<comment type="caution">
    <text evidence="14">The sequence shown here is derived from an EMBL/GenBank/DDBJ whole genome shotgun (WGS) entry which is preliminary data.</text>
</comment>
<dbReference type="SUPFAM" id="SSF54631">
    <property type="entry name" value="CBS-domain pair"/>
    <property type="match status" value="1"/>
</dbReference>
<feature type="domain" description="CBS" evidence="12">
    <location>
        <begin position="315"/>
        <end position="375"/>
    </location>
</feature>
<dbReference type="CDD" id="cd03295">
    <property type="entry name" value="ABC_OpuCA_Osmoprotection"/>
    <property type="match status" value="1"/>
</dbReference>
<feature type="domain" description="ABC transporter" evidence="11">
    <location>
        <begin position="2"/>
        <end position="237"/>
    </location>
</feature>
<evidence type="ECO:0000256" key="3">
    <source>
        <dbReference type="ARBA" id="ARBA00022737"/>
    </source>
</evidence>
<dbReference type="GO" id="GO:0016887">
    <property type="term" value="F:ATP hydrolysis activity"/>
    <property type="evidence" value="ECO:0007669"/>
    <property type="project" value="UniProtKB-UniRule"/>
</dbReference>
<dbReference type="InterPro" id="IPR003439">
    <property type="entry name" value="ABC_transporter-like_ATP-bd"/>
</dbReference>
<sequence length="376" mass="41718">MIKFENVSKTYPDGFNAVKELNFEIQSGEFLVLIGPSGCGKTTTMKMINRLVSHTGGTITIHGKDIRKTDPVELRRSIGYVIQQTGLFPHYTLEQNVGLVPDLKGWDKQKRKRRVYELLDMVGLDPDIYASRYPKELSGGQQQRVGVARALAADPEIILMDEPFGALDPITREQLQDEVLRLQQEMKKTIVFVTHDMDEALKMGDRIGVMKSGTMLQLDSPEKLLREPGHGFVEEFIGKNRVYQNPTFIPVKEVMRTNPATVAITRSPLRAITFMRQRKTDTLLVVDEHGVLQGLVSAYDLQANIDTASTVEEIMKPVQITLPDTATAKDALISVTDAPFGIIPVVDSRGRVVGVVTRGTLISTFASHWAGGGEEA</sequence>
<dbReference type="SMART" id="SM00116">
    <property type="entry name" value="CBS"/>
    <property type="match status" value="2"/>
</dbReference>
<comment type="subunit">
    <text evidence="8">The complex is composed of two ATP-binding proteins (OpuCA), two transmembrane proteins (OpuCB and OpuCD) and a solute-binding protein (OpuCC).</text>
</comment>
<keyword evidence="6 9" id="KW-0129">CBS domain</keyword>
<evidence type="ECO:0000256" key="5">
    <source>
        <dbReference type="ARBA" id="ARBA00022840"/>
    </source>
</evidence>
<keyword evidence="16" id="KW-1185">Reference proteome</keyword>
<dbReference type="InterPro" id="IPR000644">
    <property type="entry name" value="CBS_dom"/>
</dbReference>
<evidence type="ECO:0000259" key="12">
    <source>
        <dbReference type="PROSITE" id="PS51371"/>
    </source>
</evidence>
<dbReference type="NCBIfam" id="TIGR01186">
    <property type="entry name" value="proV"/>
    <property type="match status" value="1"/>
</dbReference>
<gene>
    <name evidence="14" type="ORF">CHH67_14020</name>
    <name evidence="13" type="ORF">GNP94_09525</name>
</gene>
<evidence type="ECO:0000256" key="6">
    <source>
        <dbReference type="ARBA" id="ARBA00023122"/>
    </source>
</evidence>
<evidence type="ECO:0000256" key="2">
    <source>
        <dbReference type="ARBA" id="ARBA00022448"/>
    </source>
</evidence>
<comment type="similarity">
    <text evidence="1 10">Belongs to the ABC transporter superfamily.</text>
</comment>
<evidence type="ECO:0000256" key="10">
    <source>
        <dbReference type="RuleBase" id="RU369116"/>
    </source>
</evidence>
<reference evidence="14 15" key="1">
    <citation type="submission" date="2017-07" db="EMBL/GenBank/DDBJ databases">
        <title>Isolation and whole genome analysis of endospore-forming bacteria from heroin.</title>
        <authorList>
            <person name="Kalinowski J."/>
            <person name="Ahrens B."/>
            <person name="Al-Dilaimi A."/>
            <person name="Winkler A."/>
            <person name="Wibberg D."/>
            <person name="Schleenbecker U."/>
            <person name="Ruckert C."/>
            <person name="Wolfel R."/>
            <person name="Grass G."/>
        </authorList>
    </citation>
    <scope>NUCLEOTIDE SEQUENCE [LARGE SCALE GENOMIC DNA]</scope>
    <source>
        <strain evidence="14 15">7537-G1</strain>
    </source>
</reference>
<evidence type="ECO:0000256" key="1">
    <source>
        <dbReference type="ARBA" id="ARBA00005417"/>
    </source>
</evidence>
<dbReference type="GO" id="GO:0006865">
    <property type="term" value="P:amino acid transport"/>
    <property type="evidence" value="ECO:0007669"/>
    <property type="project" value="UniProtKB-UniRule"/>
</dbReference>
<accession>A0A268ERM1</accession>
<dbReference type="Pfam" id="PF00005">
    <property type="entry name" value="ABC_tran"/>
    <property type="match status" value="1"/>
</dbReference>
<proteinExistence type="inferred from homology"/>
<dbReference type="InterPro" id="IPR003593">
    <property type="entry name" value="AAA+_ATPase"/>
</dbReference>
<dbReference type="GO" id="GO:0005886">
    <property type="term" value="C:plasma membrane"/>
    <property type="evidence" value="ECO:0007669"/>
    <property type="project" value="UniProtKB-SubCell"/>
</dbReference>
<dbReference type="InterPro" id="IPR046342">
    <property type="entry name" value="CBS_dom_sf"/>
</dbReference>
<dbReference type="PANTHER" id="PTHR43117">
    <property type="entry name" value="OSMOPROTECTANT IMPORT ATP-BINDING PROTEIN OSMV"/>
    <property type="match status" value="1"/>
</dbReference>
<dbReference type="FunFam" id="3.40.50.300:FF:000425">
    <property type="entry name" value="Probable ABC transporter, ATP-binding subunit"/>
    <property type="match status" value="1"/>
</dbReference>
<dbReference type="SUPFAM" id="SSF52540">
    <property type="entry name" value="P-loop containing nucleoside triphosphate hydrolases"/>
    <property type="match status" value="1"/>
</dbReference>
<reference evidence="13 16" key="2">
    <citation type="submission" date="2019-11" db="EMBL/GenBank/DDBJ databases">
        <title>Draft genome sequences of five Paenibacillus species of dairy origin.</title>
        <authorList>
            <person name="Olajide A.M."/>
            <person name="Chen S."/>
            <person name="Lapointe G."/>
        </authorList>
    </citation>
    <scope>NUCLEOTIDE SEQUENCE [LARGE SCALE GENOMIC DNA]</scope>
    <source>
        <strain evidence="13 16">3CS1</strain>
    </source>
</reference>
<comment type="subunit">
    <text evidence="10">The complex is probably composed of two ATP-binding proteins, two transmembrane proteins and a solute-binding protein.</text>
</comment>
<evidence type="ECO:0000313" key="15">
    <source>
        <dbReference type="Proteomes" id="UP000215596"/>
    </source>
</evidence>
<feature type="domain" description="CBS" evidence="12">
    <location>
        <begin position="255"/>
        <end position="313"/>
    </location>
</feature>
<keyword evidence="2 10" id="KW-0813">Transport</keyword>
<evidence type="ECO:0000256" key="4">
    <source>
        <dbReference type="ARBA" id="ARBA00022741"/>
    </source>
</evidence>
<evidence type="ECO:0000259" key="11">
    <source>
        <dbReference type="PROSITE" id="PS50893"/>
    </source>
</evidence>
<dbReference type="RefSeq" id="WP_095265820.1">
    <property type="nucleotide sequence ID" value="NZ_NPBY01000044.1"/>
</dbReference>
<dbReference type="GO" id="GO:0015418">
    <property type="term" value="F:ABC-type quaternary ammonium compound transporting activity"/>
    <property type="evidence" value="ECO:0007669"/>
    <property type="project" value="UniProtKB-EC"/>
</dbReference>
<dbReference type="SMART" id="SM00382">
    <property type="entry name" value="AAA"/>
    <property type="match status" value="1"/>
</dbReference>
<dbReference type="Gene3D" id="3.10.580.10">
    <property type="entry name" value="CBS-domain"/>
    <property type="match status" value="1"/>
</dbReference>
<dbReference type="EMBL" id="WOAA01000006">
    <property type="protein sequence ID" value="MUG66252.1"/>
    <property type="molecule type" value="Genomic_DNA"/>
</dbReference>
<keyword evidence="5 10" id="KW-0067">ATP-binding</keyword>
<comment type="subcellular location">
    <subcellularLocation>
        <location evidence="10">Cell inner membrane</location>
        <topology evidence="10">Peripheral membrane protein</topology>
    </subcellularLocation>
</comment>
<evidence type="ECO:0000313" key="14">
    <source>
        <dbReference type="EMBL" id="PAD75757.1"/>
    </source>
</evidence>
<protein>
    <recommendedName>
        <fullName evidence="10">Quaternary amine transport ATP-binding protein</fullName>
        <ecNumber evidence="10">7.6.2.9</ecNumber>
    </recommendedName>
</protein>
<dbReference type="PROSITE" id="PS00211">
    <property type="entry name" value="ABC_TRANSPORTER_1"/>
    <property type="match status" value="1"/>
</dbReference>
<dbReference type="PROSITE" id="PS50893">
    <property type="entry name" value="ABC_TRANSPORTER_2"/>
    <property type="match status" value="1"/>
</dbReference>
<dbReference type="PANTHER" id="PTHR43117:SF4">
    <property type="entry name" value="OSMOPROTECTANT IMPORT ATP-BINDING PROTEIN OSMV"/>
    <property type="match status" value="1"/>
</dbReference>
<dbReference type="GO" id="GO:0031460">
    <property type="term" value="P:glycine betaine transport"/>
    <property type="evidence" value="ECO:0007669"/>
    <property type="project" value="InterPro"/>
</dbReference>
<dbReference type="OrthoDB" id="9802264at2"/>
<dbReference type="EC" id="7.6.2.9" evidence="10"/>
<organism evidence="14 15">
    <name type="scientific">Paenibacillus campinasensis</name>
    <dbReference type="NCBI Taxonomy" id="66347"/>
    <lineage>
        <taxon>Bacteria</taxon>
        <taxon>Bacillati</taxon>
        <taxon>Bacillota</taxon>
        <taxon>Bacilli</taxon>
        <taxon>Bacillales</taxon>
        <taxon>Paenibacillaceae</taxon>
        <taxon>Paenibacillus</taxon>
    </lineage>
</organism>
<dbReference type="GO" id="GO:0005524">
    <property type="term" value="F:ATP binding"/>
    <property type="evidence" value="ECO:0007669"/>
    <property type="project" value="UniProtKB-UniRule"/>
</dbReference>
<keyword evidence="4 10" id="KW-0547">Nucleotide-binding</keyword>
<dbReference type="Pfam" id="PF00571">
    <property type="entry name" value="CBS"/>
    <property type="match status" value="2"/>
</dbReference>
<dbReference type="Gene3D" id="3.40.50.300">
    <property type="entry name" value="P-loop containing nucleotide triphosphate hydrolases"/>
    <property type="match status" value="1"/>
</dbReference>
<comment type="catalytic activity">
    <reaction evidence="7">
        <text>a quaternary ammonium(out) + ATP + H2O = a quaternary ammonium(in) + ADP + phosphate + H(+)</text>
        <dbReference type="Rhea" id="RHEA:11036"/>
        <dbReference type="ChEBI" id="CHEBI:15377"/>
        <dbReference type="ChEBI" id="CHEBI:15378"/>
        <dbReference type="ChEBI" id="CHEBI:30616"/>
        <dbReference type="ChEBI" id="CHEBI:35267"/>
        <dbReference type="ChEBI" id="CHEBI:43474"/>
        <dbReference type="ChEBI" id="CHEBI:456216"/>
        <dbReference type="EC" id="7.6.2.9"/>
    </reaction>
</comment>
<dbReference type="PROSITE" id="PS51371">
    <property type="entry name" value="CBS"/>
    <property type="match status" value="2"/>
</dbReference>